<dbReference type="HOGENOM" id="CLU_213455_0_0_6"/>
<reference evidence="1" key="1">
    <citation type="submission" date="2013-07" db="EMBL/GenBank/DDBJ databases">
        <title>Sub-species coevolution in mutualistic symbiosis.</title>
        <authorList>
            <person name="Murfin K."/>
            <person name="Klassen J."/>
            <person name="Lee M."/>
            <person name="Forst S."/>
            <person name="Stock P."/>
            <person name="Goodrich-Blair H."/>
        </authorList>
    </citation>
    <scope>NUCLEOTIDE SEQUENCE [LARGE SCALE GENOMIC DNA]</scope>
    <source>
        <strain evidence="1">Kraussei Becker Underwood</strain>
    </source>
</reference>
<evidence type="ECO:0000313" key="2">
    <source>
        <dbReference type="Proteomes" id="UP000028493"/>
    </source>
</evidence>
<proteinExistence type="predicted"/>
<name>A0A077PNK0_XENBV</name>
<sequence>MRANMAKGQYAIPGSSVTKHKKSKPSELTGKAYIQVISLENIPKTLGITFEIVL</sequence>
<accession>A0A077PNK0</accession>
<protein>
    <submittedName>
        <fullName evidence="1">Uncharacterized protein</fullName>
    </submittedName>
</protein>
<gene>
    <name evidence="1" type="ORF">XBKB1_1020002</name>
</gene>
<organism evidence="1 2">
    <name type="scientific">Xenorhabdus bovienii str. kraussei Becker Underwood</name>
    <dbReference type="NCBI Taxonomy" id="1398204"/>
    <lineage>
        <taxon>Bacteria</taxon>
        <taxon>Pseudomonadati</taxon>
        <taxon>Pseudomonadota</taxon>
        <taxon>Gammaproteobacteria</taxon>
        <taxon>Enterobacterales</taxon>
        <taxon>Morganellaceae</taxon>
        <taxon>Xenorhabdus</taxon>
    </lineage>
</organism>
<dbReference type="Proteomes" id="UP000028493">
    <property type="component" value="Unassembled WGS sequence"/>
</dbReference>
<dbReference type="EMBL" id="CBSZ010000005">
    <property type="protein sequence ID" value="CDH22231.1"/>
    <property type="molecule type" value="Genomic_DNA"/>
</dbReference>
<comment type="caution">
    <text evidence="1">The sequence shown here is derived from an EMBL/GenBank/DDBJ whole genome shotgun (WGS) entry which is preliminary data.</text>
</comment>
<dbReference type="AlphaFoldDB" id="A0A077PNK0"/>
<dbReference type="RefSeq" id="WP_230580554.1">
    <property type="nucleotide sequence ID" value="NZ_CAWLXS010000100.1"/>
</dbReference>
<evidence type="ECO:0000313" key="1">
    <source>
        <dbReference type="EMBL" id="CDH22231.1"/>
    </source>
</evidence>